<gene>
    <name evidence="6" type="ORF">HID58_071483</name>
</gene>
<dbReference type="SUPFAM" id="SSF51905">
    <property type="entry name" value="FAD/NAD(P)-binding domain"/>
    <property type="match status" value="1"/>
</dbReference>
<proteinExistence type="inferred from homology"/>
<name>A0ABQ7Z1Q7_BRANA</name>
<dbReference type="Gene3D" id="1.25.40.10">
    <property type="entry name" value="Tetratricopeptide repeat domain"/>
    <property type="match status" value="2"/>
</dbReference>
<dbReference type="Gene3D" id="3.50.50.60">
    <property type="entry name" value="FAD/NAD(P)-binding domain"/>
    <property type="match status" value="2"/>
</dbReference>
<feature type="region of interest" description="Disordered" evidence="4">
    <location>
        <begin position="828"/>
        <end position="872"/>
    </location>
</feature>
<dbReference type="SUPFAM" id="SSF81901">
    <property type="entry name" value="HCP-like"/>
    <property type="match status" value="1"/>
</dbReference>
<keyword evidence="2" id="KW-0677">Repeat</keyword>
<dbReference type="InterPro" id="IPR036188">
    <property type="entry name" value="FAD/NAD-bd_sf"/>
</dbReference>
<evidence type="ECO:0000256" key="4">
    <source>
        <dbReference type="SAM" id="MobiDB-lite"/>
    </source>
</evidence>
<dbReference type="Pfam" id="PF01593">
    <property type="entry name" value="Amino_oxidase"/>
    <property type="match status" value="2"/>
</dbReference>
<feature type="compositionally biased region" description="Acidic residues" evidence="4">
    <location>
        <begin position="828"/>
        <end position="845"/>
    </location>
</feature>
<feature type="domain" description="Amine oxidase" evidence="5">
    <location>
        <begin position="38"/>
        <end position="196"/>
    </location>
</feature>
<protein>
    <recommendedName>
        <fullName evidence="5">Amine oxidase domain-containing protein</fullName>
    </recommendedName>
</protein>
<comment type="caution">
    <text evidence="6">The sequence shown here is derived from an EMBL/GenBank/DDBJ whole genome shotgun (WGS) entry which is preliminary data.</text>
</comment>
<dbReference type="PROSITE" id="PS51375">
    <property type="entry name" value="PPR"/>
    <property type="match status" value="2"/>
</dbReference>
<dbReference type="SUPFAM" id="SSF54373">
    <property type="entry name" value="FAD-linked reductases, C-terminal domain"/>
    <property type="match status" value="1"/>
</dbReference>
<feature type="domain" description="Amine oxidase" evidence="5">
    <location>
        <begin position="199"/>
        <end position="410"/>
    </location>
</feature>
<evidence type="ECO:0000256" key="2">
    <source>
        <dbReference type="ARBA" id="ARBA00022737"/>
    </source>
</evidence>
<feature type="repeat" description="PPR" evidence="3">
    <location>
        <begin position="642"/>
        <end position="676"/>
    </location>
</feature>
<accession>A0ABQ7Z1Q7</accession>
<dbReference type="PANTHER" id="PTHR10742">
    <property type="entry name" value="FLAVIN MONOAMINE OXIDASE"/>
    <property type="match status" value="1"/>
</dbReference>
<evidence type="ECO:0000313" key="7">
    <source>
        <dbReference type="Proteomes" id="UP000824890"/>
    </source>
</evidence>
<feature type="compositionally biased region" description="Polar residues" evidence="4">
    <location>
        <begin position="9"/>
        <end position="19"/>
    </location>
</feature>
<dbReference type="Pfam" id="PF01535">
    <property type="entry name" value="PPR"/>
    <property type="match status" value="3"/>
</dbReference>
<dbReference type="InterPro" id="IPR002885">
    <property type="entry name" value="PPR_rpt"/>
</dbReference>
<dbReference type="NCBIfam" id="TIGR00756">
    <property type="entry name" value="PPR"/>
    <property type="match status" value="2"/>
</dbReference>
<evidence type="ECO:0000259" key="5">
    <source>
        <dbReference type="Pfam" id="PF01593"/>
    </source>
</evidence>
<dbReference type="InterPro" id="IPR011990">
    <property type="entry name" value="TPR-like_helical_dom_sf"/>
</dbReference>
<evidence type="ECO:0000256" key="1">
    <source>
        <dbReference type="ARBA" id="ARBA00005995"/>
    </source>
</evidence>
<dbReference type="Proteomes" id="UP000824890">
    <property type="component" value="Unassembled WGS sequence"/>
</dbReference>
<sequence>MASEGKTDPQLNKDTSVSTLERMKKKRTPSVIVIGAGMAGIAAARTLQDASFQVVLLESRDRIGGRVHTDYSFGFPVDLGASWLHGVCKENPLAAVIGRLGLPLYRTSGDNSVLYDHDLESYALFDKAGNQVPQELVTKVGETFEHILEEICKVRDEQVEDMSISQAFSIVFKRSPELRLEGIAHNVLQWYLCRMEGWVTKIARRYNGVKVTTEKGDTFAADAAVIALPLGVLKSGTIEFEPKLPDWKQEAINDLGVGIENKIILNFDNVFWPNVEFLGVVAETSYGCSYFLNLHKATNHPVLVYMPAGQLARDIEKMSDESAVKFAFSQLQKILPDASSPIHYLVSRWGSDINSLGSYSYDIVNKPHDLYERLRVPLDNLFFAGEATSTSYPGSVHGAYSTGLLAAEDCRMRVLERYGELEHEIEEEAPASVPLLISRIQRKLQNNIINVGVKIQNRFRVVCMGMLATRKFLQKRRKIRADEVDQKRWRGLMLEIESTGSAVSVLRQYRSDGDQGLPRDLVLGTLVRFKQLKKWNLVSEVWRMNETENNFSSHEETSTRAERVLSSLSKMGSTPNVISYTALMEEEANATMLKPYFVGCSLQGQSLLLLYLKTFVEGNKFKEAEKVFETLLDEKRSPLKPDQKMYHMMIYMHKKAGNYEKARKVFASMAEKGVPQSTVTIAFETYKEVSKIYDQHMEEQEERKKLYLRSMLLHNYVISVFTYGTMIKGYLKANDLDKVYEKMRFSGIKANLTILTIIMDAFGRCKDFGSALSWYKEMESCGVTPDHKAKNVLLSLASSRDELEEGKELNGFRDETTTILAGLYQSDDDVSSGEFEYEEEEDDGAGETVLYDKKQEGSSHYVSSQRGELVGL</sequence>
<dbReference type="InterPro" id="IPR002937">
    <property type="entry name" value="Amino_oxidase"/>
</dbReference>
<comment type="similarity">
    <text evidence="1">Belongs to the flavin monoamine oxidase family.</text>
</comment>
<evidence type="ECO:0000256" key="3">
    <source>
        <dbReference type="PROSITE-ProRule" id="PRU00708"/>
    </source>
</evidence>
<evidence type="ECO:0000313" key="6">
    <source>
        <dbReference type="EMBL" id="KAH0874121.1"/>
    </source>
</evidence>
<dbReference type="PANTHER" id="PTHR10742:SF385">
    <property type="entry name" value="POLYAMINE OXIDASE 3"/>
    <property type="match status" value="1"/>
</dbReference>
<feature type="repeat" description="PPR" evidence="3">
    <location>
        <begin position="751"/>
        <end position="785"/>
    </location>
</feature>
<dbReference type="Gene3D" id="3.90.660.10">
    <property type="match status" value="1"/>
</dbReference>
<organism evidence="6 7">
    <name type="scientific">Brassica napus</name>
    <name type="common">Rape</name>
    <dbReference type="NCBI Taxonomy" id="3708"/>
    <lineage>
        <taxon>Eukaryota</taxon>
        <taxon>Viridiplantae</taxon>
        <taxon>Streptophyta</taxon>
        <taxon>Embryophyta</taxon>
        <taxon>Tracheophyta</taxon>
        <taxon>Spermatophyta</taxon>
        <taxon>Magnoliopsida</taxon>
        <taxon>eudicotyledons</taxon>
        <taxon>Gunneridae</taxon>
        <taxon>Pentapetalae</taxon>
        <taxon>rosids</taxon>
        <taxon>malvids</taxon>
        <taxon>Brassicales</taxon>
        <taxon>Brassicaceae</taxon>
        <taxon>Brassiceae</taxon>
        <taxon>Brassica</taxon>
    </lineage>
</organism>
<feature type="region of interest" description="Disordered" evidence="4">
    <location>
        <begin position="1"/>
        <end position="23"/>
    </location>
</feature>
<dbReference type="EMBL" id="JAGKQM010000016">
    <property type="protein sequence ID" value="KAH0874121.1"/>
    <property type="molecule type" value="Genomic_DNA"/>
</dbReference>
<reference evidence="6 7" key="1">
    <citation type="submission" date="2021-05" db="EMBL/GenBank/DDBJ databases">
        <title>Genome Assembly of Synthetic Allotetraploid Brassica napus Reveals Homoeologous Exchanges between Subgenomes.</title>
        <authorList>
            <person name="Davis J.T."/>
        </authorList>
    </citation>
    <scope>NUCLEOTIDE SEQUENCE [LARGE SCALE GENOMIC DNA]</scope>
    <source>
        <strain evidence="7">cv. Da-Ae</strain>
        <tissue evidence="6">Seedling</tissue>
    </source>
</reference>
<keyword evidence="7" id="KW-1185">Reference proteome</keyword>
<dbReference type="InterPro" id="IPR050281">
    <property type="entry name" value="Flavin_monoamine_oxidase"/>
</dbReference>